<keyword evidence="3" id="KW-0677">Repeat</keyword>
<evidence type="ECO:0000313" key="10">
    <source>
        <dbReference type="EMBL" id="ODQ58342.1"/>
    </source>
</evidence>
<feature type="region of interest" description="Disordered" evidence="8">
    <location>
        <begin position="109"/>
        <end position="163"/>
    </location>
</feature>
<evidence type="ECO:0000256" key="3">
    <source>
        <dbReference type="ARBA" id="ARBA00022737"/>
    </source>
</evidence>
<dbReference type="Pfam" id="PF04082">
    <property type="entry name" value="Fungal_trans"/>
    <property type="match status" value="1"/>
</dbReference>
<keyword evidence="6" id="KW-0539">Nucleus</keyword>
<dbReference type="GeneID" id="30200992"/>
<dbReference type="PANTHER" id="PTHR40626">
    <property type="entry name" value="MIP31509P"/>
    <property type="match status" value="1"/>
</dbReference>
<keyword evidence="4 7" id="KW-0863">Zinc-finger</keyword>
<dbReference type="SMART" id="SM00355">
    <property type="entry name" value="ZnF_C2H2"/>
    <property type="match status" value="2"/>
</dbReference>
<dbReference type="InterPro" id="IPR013087">
    <property type="entry name" value="Znf_C2H2_type"/>
</dbReference>
<evidence type="ECO:0000256" key="6">
    <source>
        <dbReference type="ARBA" id="ARBA00023242"/>
    </source>
</evidence>
<dbReference type="GO" id="GO:0000785">
    <property type="term" value="C:chromatin"/>
    <property type="evidence" value="ECO:0007669"/>
    <property type="project" value="TreeGrafter"/>
</dbReference>
<dbReference type="GO" id="GO:0000978">
    <property type="term" value="F:RNA polymerase II cis-regulatory region sequence-specific DNA binding"/>
    <property type="evidence" value="ECO:0007669"/>
    <property type="project" value="InterPro"/>
</dbReference>
<keyword evidence="2" id="KW-0479">Metal-binding</keyword>
<dbReference type="GO" id="GO:0005634">
    <property type="term" value="C:nucleus"/>
    <property type="evidence" value="ECO:0007669"/>
    <property type="project" value="UniProtKB-SubCell"/>
</dbReference>
<keyword evidence="11" id="KW-1185">Reference proteome</keyword>
<sequence length="807" mass="92019">MSTTVMEQYTQPQEEATDYVRIGKRFGCDIDGCDKNFARRDHLDRHKLNHNQRRLKCSRCESEFARKDLLSRHLKRHEQKDEEAGGKGMGILLTRKRVWDPKIGYTSRKRKKAAESISPKTTSTPNDEAESLPSILPSPNVESAGTNNNSLDEETTSHPVAHTRSFSSSSAENIFAHEGFIDTAHSFNLPFTTLNDYSWIFEDTPFLKEFNSSVPLGFPLINQNKDIHGSVSHKLSSAWVDSAENYNFDSDYYAEPIIPVLDNETRARLVKFIIKSTVQDGVSLFSEKDEILQPNTLQECVTSYFTKFNITYPLIHCISFNPSQVNSLLLASIILIGASYGSKKVHQSAVKIHDCLRGILFSSGHFSPSPELWVLQALLLIEVFGKSRAGLKQHEMAHLFHGLLINLIRRSGCESATTECYGPVDENDPEKSWRSWIHMESMKRLALMTFLWDVQHATFFSQTLCMSAFELKVDLPSDLNLWNSRDSTEWLGYRRSETHPLPYLSTLKKFLNCAESLPYINSLSRVLILHGLMGIAWDMQRRDQTSLNFQIDPSQWKLKLNKAYDHWKKDFDKFSRRIMLKISTNFENTTNKTFFVKYLTTNNAMYHTAVLCLWTNLIDLQIFAGSKVILGMSVNDSTFLKSKRQLTEWVYQIGISDKAVMNAAQLLRCGLTNLENWEVDGTFHYPWCLYLAVLTCWCFFKILKDQSGNKYTAKEDTPATSDDQIKGIDGVVEPIISDTKTSMRKFVSLVTSGTPDEIRSMKNIYSSDLSGMIDEIGSHLMTVRWAIIYEAFKVLKALNEDGDDGSK</sequence>
<name>A0A1E3P071_WICAA</name>
<gene>
    <name evidence="10" type="ORF">WICANDRAFT_64480</name>
</gene>
<dbReference type="Gene3D" id="3.30.160.60">
    <property type="entry name" value="Classic Zinc Finger"/>
    <property type="match status" value="1"/>
</dbReference>
<proteinExistence type="predicted"/>
<dbReference type="EMBL" id="KV454212">
    <property type="protein sequence ID" value="ODQ58342.1"/>
    <property type="molecule type" value="Genomic_DNA"/>
</dbReference>
<dbReference type="Proteomes" id="UP000094112">
    <property type="component" value="Unassembled WGS sequence"/>
</dbReference>
<evidence type="ECO:0000256" key="8">
    <source>
        <dbReference type="SAM" id="MobiDB-lite"/>
    </source>
</evidence>
<dbReference type="PROSITE" id="PS50157">
    <property type="entry name" value="ZINC_FINGER_C2H2_2"/>
    <property type="match status" value="2"/>
</dbReference>
<dbReference type="CDD" id="cd12148">
    <property type="entry name" value="fungal_TF_MHR"/>
    <property type="match status" value="1"/>
</dbReference>
<dbReference type="InterPro" id="IPR007219">
    <property type="entry name" value="XnlR_reg_dom"/>
</dbReference>
<dbReference type="GO" id="GO:0006351">
    <property type="term" value="P:DNA-templated transcription"/>
    <property type="evidence" value="ECO:0007669"/>
    <property type="project" value="InterPro"/>
</dbReference>
<dbReference type="InterPro" id="IPR051059">
    <property type="entry name" value="VerF-like"/>
</dbReference>
<feature type="domain" description="C2H2-type" evidence="9">
    <location>
        <begin position="26"/>
        <end position="55"/>
    </location>
</feature>
<evidence type="ECO:0000256" key="7">
    <source>
        <dbReference type="PROSITE-ProRule" id="PRU00042"/>
    </source>
</evidence>
<accession>A0A1E3P071</accession>
<dbReference type="SUPFAM" id="SSF57667">
    <property type="entry name" value="beta-beta-alpha zinc fingers"/>
    <property type="match status" value="1"/>
</dbReference>
<dbReference type="GO" id="GO:0000981">
    <property type="term" value="F:DNA-binding transcription factor activity, RNA polymerase II-specific"/>
    <property type="evidence" value="ECO:0007669"/>
    <property type="project" value="InterPro"/>
</dbReference>
<evidence type="ECO:0000259" key="9">
    <source>
        <dbReference type="PROSITE" id="PS50157"/>
    </source>
</evidence>
<dbReference type="STRING" id="683960.A0A1E3P071"/>
<feature type="compositionally biased region" description="Polar residues" evidence="8">
    <location>
        <begin position="140"/>
        <end position="150"/>
    </location>
</feature>
<dbReference type="OrthoDB" id="1405595at2759"/>
<keyword evidence="5" id="KW-0862">Zinc</keyword>
<comment type="subcellular location">
    <subcellularLocation>
        <location evidence="1">Nucleus</location>
    </subcellularLocation>
</comment>
<dbReference type="PROSITE" id="PS00028">
    <property type="entry name" value="ZINC_FINGER_C2H2_1"/>
    <property type="match status" value="2"/>
</dbReference>
<evidence type="ECO:0000256" key="5">
    <source>
        <dbReference type="ARBA" id="ARBA00022833"/>
    </source>
</evidence>
<evidence type="ECO:0000256" key="4">
    <source>
        <dbReference type="ARBA" id="ARBA00022771"/>
    </source>
</evidence>
<evidence type="ECO:0000256" key="1">
    <source>
        <dbReference type="ARBA" id="ARBA00004123"/>
    </source>
</evidence>
<organism evidence="10 11">
    <name type="scientific">Wickerhamomyces anomalus (strain ATCC 58044 / CBS 1984 / NCYC 433 / NRRL Y-366-8)</name>
    <name type="common">Yeast</name>
    <name type="synonym">Hansenula anomala</name>
    <dbReference type="NCBI Taxonomy" id="683960"/>
    <lineage>
        <taxon>Eukaryota</taxon>
        <taxon>Fungi</taxon>
        <taxon>Dikarya</taxon>
        <taxon>Ascomycota</taxon>
        <taxon>Saccharomycotina</taxon>
        <taxon>Saccharomycetes</taxon>
        <taxon>Phaffomycetales</taxon>
        <taxon>Wickerhamomycetaceae</taxon>
        <taxon>Wickerhamomyces</taxon>
    </lineage>
</organism>
<dbReference type="InterPro" id="IPR036236">
    <property type="entry name" value="Znf_C2H2_sf"/>
</dbReference>
<dbReference type="RefSeq" id="XP_019037549.1">
    <property type="nucleotide sequence ID" value="XM_019183746.1"/>
</dbReference>
<dbReference type="GO" id="GO:0008270">
    <property type="term" value="F:zinc ion binding"/>
    <property type="evidence" value="ECO:0007669"/>
    <property type="project" value="UniProtKB-KW"/>
</dbReference>
<feature type="domain" description="C2H2-type" evidence="9">
    <location>
        <begin position="55"/>
        <end position="82"/>
    </location>
</feature>
<dbReference type="AlphaFoldDB" id="A0A1E3P071"/>
<reference evidence="10 11" key="1">
    <citation type="journal article" date="2016" name="Proc. Natl. Acad. Sci. U.S.A.">
        <title>Comparative genomics of biotechnologically important yeasts.</title>
        <authorList>
            <person name="Riley R."/>
            <person name="Haridas S."/>
            <person name="Wolfe K.H."/>
            <person name="Lopes M.R."/>
            <person name="Hittinger C.T."/>
            <person name="Goeker M."/>
            <person name="Salamov A.A."/>
            <person name="Wisecaver J.H."/>
            <person name="Long T.M."/>
            <person name="Calvey C.H."/>
            <person name="Aerts A.L."/>
            <person name="Barry K.W."/>
            <person name="Choi C."/>
            <person name="Clum A."/>
            <person name="Coughlan A.Y."/>
            <person name="Deshpande S."/>
            <person name="Douglass A.P."/>
            <person name="Hanson S.J."/>
            <person name="Klenk H.-P."/>
            <person name="LaButti K.M."/>
            <person name="Lapidus A."/>
            <person name="Lindquist E.A."/>
            <person name="Lipzen A.M."/>
            <person name="Meier-Kolthoff J.P."/>
            <person name="Ohm R.A."/>
            <person name="Otillar R.P."/>
            <person name="Pangilinan J.L."/>
            <person name="Peng Y."/>
            <person name="Rokas A."/>
            <person name="Rosa C.A."/>
            <person name="Scheuner C."/>
            <person name="Sibirny A.A."/>
            <person name="Slot J.C."/>
            <person name="Stielow J.B."/>
            <person name="Sun H."/>
            <person name="Kurtzman C.P."/>
            <person name="Blackwell M."/>
            <person name="Grigoriev I.V."/>
            <person name="Jeffries T.W."/>
        </authorList>
    </citation>
    <scope>NUCLEOTIDE SEQUENCE [LARGE SCALE GENOMIC DNA]</scope>
    <source>
        <strain evidence="11">ATCC 58044 / CBS 1984 / NCYC 433 / NRRL Y-366-8</strain>
    </source>
</reference>
<dbReference type="PANTHER" id="PTHR40626:SF18">
    <property type="entry name" value="NICOTINATE CATABOLISM CLUSTER-SPECIFIC TRANSCRIPTION FACTOR"/>
    <property type="match status" value="1"/>
</dbReference>
<evidence type="ECO:0000313" key="11">
    <source>
        <dbReference type="Proteomes" id="UP000094112"/>
    </source>
</evidence>
<protein>
    <recommendedName>
        <fullName evidence="9">C2H2-type domain-containing protein</fullName>
    </recommendedName>
</protein>
<evidence type="ECO:0000256" key="2">
    <source>
        <dbReference type="ARBA" id="ARBA00022723"/>
    </source>
</evidence>